<dbReference type="OrthoDB" id="5905880at2"/>
<keyword evidence="1" id="KW-0472">Membrane</keyword>
<protein>
    <recommendedName>
        <fullName evidence="4">NAD/FAD-utilizing enzyme</fullName>
    </recommendedName>
</protein>
<dbReference type="RefSeq" id="WP_092795713.1">
    <property type="nucleotide sequence ID" value="NZ_FNXF01000015.1"/>
</dbReference>
<dbReference type="Proteomes" id="UP000199371">
    <property type="component" value="Unassembled WGS sequence"/>
</dbReference>
<proteinExistence type="predicted"/>
<evidence type="ECO:0000313" key="2">
    <source>
        <dbReference type="EMBL" id="SEI06960.1"/>
    </source>
</evidence>
<feature type="transmembrane region" description="Helical" evidence="1">
    <location>
        <begin position="64"/>
        <end position="82"/>
    </location>
</feature>
<reference evidence="3" key="1">
    <citation type="submission" date="2016-10" db="EMBL/GenBank/DDBJ databases">
        <authorList>
            <person name="Varghese N."/>
            <person name="Submissions S."/>
        </authorList>
    </citation>
    <scope>NUCLEOTIDE SEQUENCE [LARGE SCALE GENOMIC DNA]</scope>
    <source>
        <strain evidence="3">DSM 17616</strain>
    </source>
</reference>
<name>A0A1H6MXW7_9GAMM</name>
<sequence>MLRRYFVSEDLTELKTVEHELEQQGINTEQIHVLSEQDANIELHQLPEVSPVLKSDVVHATERGAIIGVIGAALVLLIAYAFGWTDTAAGWIPFIFLAIVVLGFCTWEGGFIGIQEPNTHFKQFKDILKQGKHVLFVDIDSQDEAILNRTVRRHPQLQLAGSGAGTPGWLIKARVQFRRFIKVMP</sequence>
<evidence type="ECO:0000313" key="3">
    <source>
        <dbReference type="Proteomes" id="UP000199371"/>
    </source>
</evidence>
<accession>A0A1H6MXW7</accession>
<keyword evidence="1" id="KW-0812">Transmembrane</keyword>
<dbReference type="STRING" id="173990.SAMN05660691_03324"/>
<evidence type="ECO:0000256" key="1">
    <source>
        <dbReference type="SAM" id="Phobius"/>
    </source>
</evidence>
<feature type="transmembrane region" description="Helical" evidence="1">
    <location>
        <begin position="88"/>
        <end position="107"/>
    </location>
</feature>
<keyword evidence="1" id="KW-1133">Transmembrane helix</keyword>
<gene>
    <name evidence="2" type="ORF">SAMN05660691_03324</name>
</gene>
<dbReference type="AlphaFoldDB" id="A0A1H6MXW7"/>
<keyword evidence="3" id="KW-1185">Reference proteome</keyword>
<organism evidence="2 3">
    <name type="scientific">Rheinheimera pacifica</name>
    <dbReference type="NCBI Taxonomy" id="173990"/>
    <lineage>
        <taxon>Bacteria</taxon>
        <taxon>Pseudomonadati</taxon>
        <taxon>Pseudomonadota</taxon>
        <taxon>Gammaproteobacteria</taxon>
        <taxon>Chromatiales</taxon>
        <taxon>Chromatiaceae</taxon>
        <taxon>Rheinheimera</taxon>
    </lineage>
</organism>
<dbReference type="EMBL" id="FNXF01000015">
    <property type="protein sequence ID" value="SEI06960.1"/>
    <property type="molecule type" value="Genomic_DNA"/>
</dbReference>
<evidence type="ECO:0008006" key="4">
    <source>
        <dbReference type="Google" id="ProtNLM"/>
    </source>
</evidence>